<keyword evidence="1" id="KW-0732">Signal</keyword>
<dbReference type="Proteomes" id="UP000036951">
    <property type="component" value="Unassembled WGS sequence"/>
</dbReference>
<dbReference type="OrthoDB" id="1069633at2"/>
<dbReference type="EMBL" id="LFQU01000022">
    <property type="protein sequence ID" value="KOO67918.1"/>
    <property type="molecule type" value="Genomic_DNA"/>
</dbReference>
<evidence type="ECO:0000256" key="1">
    <source>
        <dbReference type="SAM" id="SignalP"/>
    </source>
</evidence>
<organism evidence="2 3">
    <name type="scientific">Xylanibacter rarus</name>
    <dbReference type="NCBI Taxonomy" id="1676614"/>
    <lineage>
        <taxon>Bacteria</taxon>
        <taxon>Pseudomonadati</taxon>
        <taxon>Bacteroidota</taxon>
        <taxon>Bacteroidia</taxon>
        <taxon>Bacteroidales</taxon>
        <taxon>Prevotellaceae</taxon>
        <taxon>Xylanibacter</taxon>
    </lineage>
</organism>
<feature type="chain" id="PRO_5034399634" description="Lipocalin-like domain-containing protein" evidence="1">
    <location>
        <begin position="24"/>
        <end position="167"/>
    </location>
</feature>
<dbReference type="RefSeq" id="WP_053398811.1">
    <property type="nucleotide sequence ID" value="NZ_LFQU01000022.1"/>
</dbReference>
<gene>
    <name evidence="2" type="ORF">ACU52_10990</name>
</gene>
<keyword evidence="3" id="KW-1185">Reference proteome</keyword>
<evidence type="ECO:0008006" key="4">
    <source>
        <dbReference type="Google" id="ProtNLM"/>
    </source>
</evidence>
<sequence length="167" mass="17717">MKKHFLKLAFVMGLIMSQVNVYAQKQVAEVKSGTVIELKSIKTVYARDVEVGDDVKFTVLSDVKRGGVVLIPAGTIANGVVSEAKKSSLAGTKGRLSVDFRSLTLADGTNVPLSGNVRVSGKNRTPLAVITALFVWPCIFIPGTKAVLPEGYNATATVIANTEVPVE</sequence>
<name>A0A8E1QWJ4_9BACT</name>
<reference evidence="2 3" key="1">
    <citation type="submission" date="2015-06" db="EMBL/GenBank/DDBJ databases">
        <title>Prevotella sp. 109, sp. nov., a novel member of the family Prevotellaceae isolated from human faeces.</title>
        <authorList>
            <person name="Shkoporov A.N."/>
            <person name="Chaplin A.V."/>
            <person name="Kafarskaia L.I."/>
            <person name="Efimov B.A."/>
        </authorList>
    </citation>
    <scope>NUCLEOTIDE SEQUENCE [LARGE SCALE GENOMIC DNA]</scope>
    <source>
        <strain evidence="2 3">109</strain>
    </source>
</reference>
<dbReference type="AlphaFoldDB" id="A0A8E1QWJ4"/>
<evidence type="ECO:0000313" key="2">
    <source>
        <dbReference type="EMBL" id="KOO67918.1"/>
    </source>
</evidence>
<evidence type="ECO:0000313" key="3">
    <source>
        <dbReference type="Proteomes" id="UP000036951"/>
    </source>
</evidence>
<feature type="signal peptide" evidence="1">
    <location>
        <begin position="1"/>
        <end position="23"/>
    </location>
</feature>
<protein>
    <recommendedName>
        <fullName evidence="4">Lipocalin-like domain-containing protein</fullName>
    </recommendedName>
</protein>
<comment type="caution">
    <text evidence="2">The sequence shown here is derived from an EMBL/GenBank/DDBJ whole genome shotgun (WGS) entry which is preliminary data.</text>
</comment>
<proteinExistence type="predicted"/>
<accession>A0A8E1QWJ4</accession>